<comment type="caution">
    <text evidence="1">The sequence shown here is derived from an EMBL/GenBank/DDBJ whole genome shotgun (WGS) entry which is preliminary data.</text>
</comment>
<name>A0A4C1VEI7_EUMVA</name>
<proteinExistence type="predicted"/>
<organism evidence="1 2">
    <name type="scientific">Eumeta variegata</name>
    <name type="common">Bagworm moth</name>
    <name type="synonym">Eumeta japonica</name>
    <dbReference type="NCBI Taxonomy" id="151549"/>
    <lineage>
        <taxon>Eukaryota</taxon>
        <taxon>Metazoa</taxon>
        <taxon>Ecdysozoa</taxon>
        <taxon>Arthropoda</taxon>
        <taxon>Hexapoda</taxon>
        <taxon>Insecta</taxon>
        <taxon>Pterygota</taxon>
        <taxon>Neoptera</taxon>
        <taxon>Endopterygota</taxon>
        <taxon>Lepidoptera</taxon>
        <taxon>Glossata</taxon>
        <taxon>Ditrysia</taxon>
        <taxon>Tineoidea</taxon>
        <taxon>Psychidae</taxon>
        <taxon>Oiketicinae</taxon>
        <taxon>Eumeta</taxon>
    </lineage>
</organism>
<keyword evidence="2" id="KW-1185">Reference proteome</keyword>
<protein>
    <submittedName>
        <fullName evidence="1">Uncharacterized protein</fullName>
    </submittedName>
</protein>
<reference evidence="1 2" key="1">
    <citation type="journal article" date="2019" name="Commun. Biol.">
        <title>The bagworm genome reveals a unique fibroin gene that provides high tensile strength.</title>
        <authorList>
            <person name="Kono N."/>
            <person name="Nakamura H."/>
            <person name="Ohtoshi R."/>
            <person name="Tomita M."/>
            <person name="Numata K."/>
            <person name="Arakawa K."/>
        </authorList>
    </citation>
    <scope>NUCLEOTIDE SEQUENCE [LARGE SCALE GENOMIC DNA]</scope>
</reference>
<dbReference type="EMBL" id="BGZK01000318">
    <property type="protein sequence ID" value="GBP36374.1"/>
    <property type="molecule type" value="Genomic_DNA"/>
</dbReference>
<dbReference type="AlphaFoldDB" id="A0A4C1VEI7"/>
<accession>A0A4C1VEI7</accession>
<gene>
    <name evidence="1" type="ORF">EVAR_87953_1</name>
</gene>
<dbReference type="Proteomes" id="UP000299102">
    <property type="component" value="Unassembled WGS sequence"/>
</dbReference>
<sequence>MDFDDNCFELNQEDWMVLDTLLQQTTHTKYINASYESDNDDTVLQPRRKRRFRILSDSDDECLTNFRNTSSSPIPNTSVWKKTTGDIPRVVVRPPLRTVALQRSVSVVSVQISVFSSVCVVCADVRRAAYSEVHSDELHHFVGIIFEINPEKVQNEVVNERNEDSSQSLKAYERYRPLYY</sequence>
<evidence type="ECO:0000313" key="2">
    <source>
        <dbReference type="Proteomes" id="UP000299102"/>
    </source>
</evidence>
<evidence type="ECO:0000313" key="1">
    <source>
        <dbReference type="EMBL" id="GBP36374.1"/>
    </source>
</evidence>